<evidence type="ECO:0000256" key="1">
    <source>
        <dbReference type="SAM" id="Phobius"/>
    </source>
</evidence>
<accession>A0A2Z2KDW0</accession>
<dbReference type="EMBL" id="CP021780">
    <property type="protein sequence ID" value="ASA21233.1"/>
    <property type="molecule type" value="Genomic_DNA"/>
</dbReference>
<dbReference type="AlphaFoldDB" id="A0A2Z2KDW0"/>
<dbReference type="Pfam" id="PF13490">
    <property type="entry name" value="zf-HC2"/>
    <property type="match status" value="1"/>
</dbReference>
<organism evidence="3 4">
    <name type="scientific">Paenibacillus donghaensis</name>
    <dbReference type="NCBI Taxonomy" id="414771"/>
    <lineage>
        <taxon>Bacteria</taxon>
        <taxon>Bacillati</taxon>
        <taxon>Bacillota</taxon>
        <taxon>Bacilli</taxon>
        <taxon>Bacillales</taxon>
        <taxon>Paenibacillaceae</taxon>
        <taxon>Paenibacillus</taxon>
    </lineage>
</organism>
<name>A0A2Z2KDW0_9BACL</name>
<feature type="transmembrane region" description="Helical" evidence="1">
    <location>
        <begin position="81"/>
        <end position="103"/>
    </location>
</feature>
<dbReference type="Proteomes" id="UP000249890">
    <property type="component" value="Chromosome"/>
</dbReference>
<keyword evidence="1" id="KW-1133">Transmembrane helix</keyword>
<dbReference type="OrthoDB" id="6194834at2"/>
<evidence type="ECO:0000259" key="2">
    <source>
        <dbReference type="Pfam" id="PF13490"/>
    </source>
</evidence>
<keyword evidence="1" id="KW-0812">Transmembrane</keyword>
<reference evidence="3 4" key="1">
    <citation type="submission" date="2017-06" db="EMBL/GenBank/DDBJ databases">
        <title>Complete genome sequence of Paenibacillus donghaensis KCTC 13049T isolated from East Sea sediment, South Korea.</title>
        <authorList>
            <person name="Jung B.K."/>
            <person name="Hong S.-J."/>
            <person name="Shin J.-H."/>
        </authorList>
    </citation>
    <scope>NUCLEOTIDE SEQUENCE [LARGE SCALE GENOMIC DNA]</scope>
    <source>
        <strain evidence="3 4">KCTC 13049</strain>
    </source>
</reference>
<sequence length="231" mass="25922">MNKLSCEIVEDLLPLYYDEVCSETTKESIEVHLSTCEHCTAALNKLRQSSSLPFEVMKKNKQESTGLASFKGYWHRSKVAAFVKGLLLATAVCAVIILGYAGLFRWNIIKVPSSAIEITDISQLKNGKIAYHVRMTDGYRVNQINGKSEGDGIFYLTPVRPVIKSRKFAEFGLGNRYDVINLEQLNANRTDPSIQIKAIYYGPKNDNPILIWKQGMELPPATDAIEAQFLE</sequence>
<evidence type="ECO:0000313" key="4">
    <source>
        <dbReference type="Proteomes" id="UP000249890"/>
    </source>
</evidence>
<evidence type="ECO:0000313" key="3">
    <source>
        <dbReference type="EMBL" id="ASA21233.1"/>
    </source>
</evidence>
<gene>
    <name evidence="3" type="ORF">B9T62_10805</name>
</gene>
<keyword evidence="1" id="KW-0472">Membrane</keyword>
<dbReference type="RefSeq" id="WP_087915246.1">
    <property type="nucleotide sequence ID" value="NZ_CP021780.1"/>
</dbReference>
<feature type="domain" description="Putative zinc-finger" evidence="2">
    <location>
        <begin position="6"/>
        <end position="39"/>
    </location>
</feature>
<proteinExistence type="predicted"/>
<dbReference type="KEGG" id="pdh:B9T62_10805"/>
<keyword evidence="4" id="KW-1185">Reference proteome</keyword>
<protein>
    <recommendedName>
        <fullName evidence="2">Putative zinc-finger domain-containing protein</fullName>
    </recommendedName>
</protein>
<dbReference type="InterPro" id="IPR027383">
    <property type="entry name" value="Znf_put"/>
</dbReference>